<evidence type="ECO:0000313" key="1">
    <source>
        <dbReference type="EMBL" id="GFC91552.1"/>
    </source>
</evidence>
<sequence>VVAGTSSTNISGTQDVASQAVKKDVSSLLYIALPNWFHEAHMESKNSDGCNADDP</sequence>
<gene>
    <name evidence="1" type="ORF">Tci_863522</name>
</gene>
<reference evidence="1" key="1">
    <citation type="journal article" date="2019" name="Sci. Rep.">
        <title>Draft genome of Tanacetum cinerariifolium, the natural source of mosquito coil.</title>
        <authorList>
            <person name="Yamashiro T."/>
            <person name="Shiraishi A."/>
            <person name="Satake H."/>
            <person name="Nakayama K."/>
        </authorList>
    </citation>
    <scope>NUCLEOTIDE SEQUENCE</scope>
</reference>
<protein>
    <submittedName>
        <fullName evidence="1">Uncharacterized protein</fullName>
    </submittedName>
</protein>
<proteinExistence type="predicted"/>
<dbReference type="AlphaFoldDB" id="A0A699S2E3"/>
<organism evidence="1">
    <name type="scientific">Tanacetum cinerariifolium</name>
    <name type="common">Dalmatian daisy</name>
    <name type="synonym">Chrysanthemum cinerariifolium</name>
    <dbReference type="NCBI Taxonomy" id="118510"/>
    <lineage>
        <taxon>Eukaryota</taxon>
        <taxon>Viridiplantae</taxon>
        <taxon>Streptophyta</taxon>
        <taxon>Embryophyta</taxon>
        <taxon>Tracheophyta</taxon>
        <taxon>Spermatophyta</taxon>
        <taxon>Magnoliopsida</taxon>
        <taxon>eudicotyledons</taxon>
        <taxon>Gunneridae</taxon>
        <taxon>Pentapetalae</taxon>
        <taxon>asterids</taxon>
        <taxon>campanulids</taxon>
        <taxon>Asterales</taxon>
        <taxon>Asteraceae</taxon>
        <taxon>Asteroideae</taxon>
        <taxon>Anthemideae</taxon>
        <taxon>Anthemidinae</taxon>
        <taxon>Tanacetum</taxon>
    </lineage>
</organism>
<name>A0A699S2E3_TANCI</name>
<dbReference type="EMBL" id="BKCJ011132426">
    <property type="protein sequence ID" value="GFC91552.1"/>
    <property type="molecule type" value="Genomic_DNA"/>
</dbReference>
<feature type="non-terminal residue" evidence="1">
    <location>
        <position position="1"/>
    </location>
</feature>
<comment type="caution">
    <text evidence="1">The sequence shown here is derived from an EMBL/GenBank/DDBJ whole genome shotgun (WGS) entry which is preliminary data.</text>
</comment>
<accession>A0A699S2E3</accession>